<protein>
    <submittedName>
        <fullName evidence="1">Uncharacterized protein</fullName>
    </submittedName>
</protein>
<reference evidence="1" key="1">
    <citation type="submission" date="2022-11" db="EMBL/GenBank/DDBJ databases">
        <title>Complete genome sequence of Methanogenium organophilum DSM 3596.</title>
        <authorList>
            <person name="Chen S.-C."/>
            <person name="Lai S.-J."/>
            <person name="You Y.-T."/>
        </authorList>
    </citation>
    <scope>NUCLEOTIDE SEQUENCE</scope>
    <source>
        <strain evidence="1">DSM 3596</strain>
    </source>
</reference>
<keyword evidence="2" id="KW-1185">Reference proteome</keyword>
<accession>A0A9X9S4W0</accession>
<dbReference type="KEGG" id="mou:OU421_02790"/>
<dbReference type="RefSeq" id="WP_268187094.1">
    <property type="nucleotide sequence ID" value="NZ_CP113361.1"/>
</dbReference>
<name>A0A9X9S4W0_METOG</name>
<dbReference type="Proteomes" id="UP001163096">
    <property type="component" value="Chromosome"/>
</dbReference>
<sequence length="328" mass="38420">MEENKSLWIRNIDFDNLKDLLHIVSANDGKLRALELEKIAVEEGILIKNNGKPLARSPKYFYRKALENIDIAYVKKYRYYVSDNIWAKKLLQNSIYKSSLSYEQKEPLRELLIQNKDCRHHFFDLFMGQKKYDLNLFRSSGTEVVVITKSMNNSINHNKRNKNIIYEGVSGNSIELNSQDLVFAIHEGIRKWALNLDLVDEYILKFEDGRIIYPICPNIDNSKISELFFDAVKNVNTDSEWSIIHIPKLISDIALQTRFPIEAIKNQISNLYKNNPQYIMFIKSSTAFIDISTPFEKQDNAFRKLYLNLHKEGYISHIRVNKQMLAEK</sequence>
<evidence type="ECO:0000313" key="1">
    <source>
        <dbReference type="EMBL" id="WAI01818.1"/>
    </source>
</evidence>
<dbReference type="EMBL" id="CP113361">
    <property type="protein sequence ID" value="WAI01818.1"/>
    <property type="molecule type" value="Genomic_DNA"/>
</dbReference>
<dbReference type="GeneID" id="76833994"/>
<dbReference type="AlphaFoldDB" id="A0A9X9S4W0"/>
<proteinExistence type="predicted"/>
<gene>
    <name evidence="1" type="ORF">OU421_02790</name>
</gene>
<organism evidence="1 2">
    <name type="scientific">Methanogenium organophilum</name>
    <dbReference type="NCBI Taxonomy" id="2199"/>
    <lineage>
        <taxon>Archaea</taxon>
        <taxon>Methanobacteriati</taxon>
        <taxon>Methanobacteriota</taxon>
        <taxon>Stenosarchaea group</taxon>
        <taxon>Methanomicrobia</taxon>
        <taxon>Methanomicrobiales</taxon>
        <taxon>Methanomicrobiaceae</taxon>
        <taxon>Methanogenium</taxon>
    </lineage>
</organism>
<evidence type="ECO:0000313" key="2">
    <source>
        <dbReference type="Proteomes" id="UP001163096"/>
    </source>
</evidence>